<evidence type="ECO:0000313" key="1">
    <source>
        <dbReference type="Proteomes" id="UP000095286"/>
    </source>
</evidence>
<protein>
    <submittedName>
        <fullName evidence="2">Peroxidase</fullName>
    </submittedName>
</protein>
<dbReference type="Proteomes" id="UP000095286">
    <property type="component" value="Unplaced"/>
</dbReference>
<name>A0AC35TMB3_9BILA</name>
<organism evidence="1 2">
    <name type="scientific">Rhabditophanes sp. KR3021</name>
    <dbReference type="NCBI Taxonomy" id="114890"/>
    <lineage>
        <taxon>Eukaryota</taxon>
        <taxon>Metazoa</taxon>
        <taxon>Ecdysozoa</taxon>
        <taxon>Nematoda</taxon>
        <taxon>Chromadorea</taxon>
        <taxon>Rhabditida</taxon>
        <taxon>Tylenchina</taxon>
        <taxon>Panagrolaimomorpha</taxon>
        <taxon>Strongyloidoidea</taxon>
        <taxon>Alloionematidae</taxon>
        <taxon>Rhabditophanes</taxon>
    </lineage>
</organism>
<evidence type="ECO:0000313" key="2">
    <source>
        <dbReference type="WBParaSite" id="RSKR_0000212900.1"/>
    </source>
</evidence>
<reference evidence="2" key="1">
    <citation type="submission" date="2016-11" db="UniProtKB">
        <authorList>
            <consortium name="WormBaseParasite"/>
        </authorList>
    </citation>
    <scope>IDENTIFICATION</scope>
    <source>
        <strain evidence="2">KR3021</strain>
    </source>
</reference>
<dbReference type="WBParaSite" id="RSKR_0000212900.1">
    <property type="protein sequence ID" value="RSKR_0000212900.1"/>
    <property type="gene ID" value="RSKR_0000212900"/>
</dbReference>
<sequence length="125" mass="14003">MSPFDPAEDKTETVPVYIQKFDPDRTAKSNALKMRDMNLQRVKELHKHLDDAKVGDALKKVRSKMKSGKALPSTRVISNALNEDNSPPNSNKFSHMVVQFGQFVAHDIDHVPVETTPKGPFLDCS</sequence>
<accession>A0AC35TMB3</accession>
<proteinExistence type="predicted"/>